<name>A0A1I1M4V4_RUMAL</name>
<dbReference type="AlphaFoldDB" id="A0A1I1M4V4"/>
<dbReference type="SUPFAM" id="SSF54001">
    <property type="entry name" value="Cysteine proteinases"/>
    <property type="match status" value="1"/>
</dbReference>
<evidence type="ECO:0000256" key="1">
    <source>
        <dbReference type="SAM" id="MobiDB-lite"/>
    </source>
</evidence>
<evidence type="ECO:0000313" key="2">
    <source>
        <dbReference type="EMBL" id="SFC80255.1"/>
    </source>
</evidence>
<feature type="compositionally biased region" description="Low complexity" evidence="1">
    <location>
        <begin position="50"/>
        <end position="81"/>
    </location>
</feature>
<evidence type="ECO:0008006" key="4">
    <source>
        <dbReference type="Google" id="ProtNLM"/>
    </source>
</evidence>
<dbReference type="Proteomes" id="UP000182192">
    <property type="component" value="Unassembled WGS sequence"/>
</dbReference>
<accession>A0A1I1M4V4</accession>
<dbReference type="RefSeq" id="WP_074962070.1">
    <property type="nucleotide sequence ID" value="NZ_FOKQ01000021.1"/>
</dbReference>
<feature type="compositionally biased region" description="Low complexity" evidence="1">
    <location>
        <begin position="97"/>
        <end position="116"/>
    </location>
</feature>
<feature type="compositionally biased region" description="Low complexity" evidence="1">
    <location>
        <begin position="128"/>
        <end position="142"/>
    </location>
</feature>
<dbReference type="PROSITE" id="PS51257">
    <property type="entry name" value="PROKAR_LIPOPROTEIN"/>
    <property type="match status" value="1"/>
</dbReference>
<feature type="compositionally biased region" description="Polar residues" evidence="1">
    <location>
        <begin position="82"/>
        <end position="96"/>
    </location>
</feature>
<proteinExistence type="predicted"/>
<sequence>MKKAILITIFAVLLTGCGNTGTEEKEIETKAVSQVTTTSPVTASSDSEIETVLTETTDTTTKEVSTTVSERSSAKKTSASSVKNNGTSNKQTDKTVTSQSRTSNQSSSNGNPQNDDSGSKDTENRAVTTTTVQTTPAPKTTTATLTTTIETKPVTEQITEVIPEEPAIDERSAIERWLNIFGDPNNKSYYVSIGQGLPNNGSDYSKAQAVYDHMQNRFDGERNCIYMSSVTYALCQGIGLECGYALISDWYNHCANAVKIDGTWYVLDTQASGFLCGDLGYTSILDEYEESLGITLSEDDHD</sequence>
<reference evidence="2 3" key="1">
    <citation type="submission" date="2016-10" db="EMBL/GenBank/DDBJ databases">
        <authorList>
            <person name="de Groot N.N."/>
        </authorList>
    </citation>
    <scope>NUCLEOTIDE SEQUENCE [LARGE SCALE GENOMIC DNA]</scope>
    <source>
        <strain evidence="2 3">AR67</strain>
    </source>
</reference>
<feature type="region of interest" description="Disordered" evidence="1">
    <location>
        <begin position="34"/>
        <end position="142"/>
    </location>
</feature>
<dbReference type="OrthoDB" id="1819848at2"/>
<gene>
    <name evidence="2" type="ORF">SAMN02910406_02414</name>
</gene>
<protein>
    <recommendedName>
        <fullName evidence="4">Transglutaminase-like superfamily protein</fullName>
    </recommendedName>
</protein>
<feature type="compositionally biased region" description="Polar residues" evidence="1">
    <location>
        <begin position="34"/>
        <end position="46"/>
    </location>
</feature>
<evidence type="ECO:0000313" key="3">
    <source>
        <dbReference type="Proteomes" id="UP000182192"/>
    </source>
</evidence>
<organism evidence="2 3">
    <name type="scientific">Ruminococcus albus</name>
    <dbReference type="NCBI Taxonomy" id="1264"/>
    <lineage>
        <taxon>Bacteria</taxon>
        <taxon>Bacillati</taxon>
        <taxon>Bacillota</taxon>
        <taxon>Clostridia</taxon>
        <taxon>Eubacteriales</taxon>
        <taxon>Oscillospiraceae</taxon>
        <taxon>Ruminococcus</taxon>
    </lineage>
</organism>
<dbReference type="EMBL" id="FOKQ01000021">
    <property type="protein sequence ID" value="SFC80255.1"/>
    <property type="molecule type" value="Genomic_DNA"/>
</dbReference>
<dbReference type="InterPro" id="IPR038765">
    <property type="entry name" value="Papain-like_cys_pep_sf"/>
</dbReference>